<dbReference type="Proteomes" id="UP000886842">
    <property type="component" value="Unassembled WGS sequence"/>
</dbReference>
<feature type="modified residue" description="N6-(pyridoxal phosphate)lysine" evidence="3">
    <location>
        <position position="213"/>
    </location>
</feature>
<dbReference type="InterPro" id="IPR015422">
    <property type="entry name" value="PyrdxlP-dep_Trfase_small"/>
</dbReference>
<evidence type="ECO:0000256" key="4">
    <source>
        <dbReference type="RuleBase" id="RU004508"/>
    </source>
</evidence>
<dbReference type="InterPro" id="IPR000653">
    <property type="entry name" value="DegT/StrS_aminotransferase"/>
</dbReference>
<dbReference type="CDD" id="cd00616">
    <property type="entry name" value="AHBA_syn"/>
    <property type="match status" value="1"/>
</dbReference>
<evidence type="ECO:0000256" key="2">
    <source>
        <dbReference type="PIRSR" id="PIRSR000390-1"/>
    </source>
</evidence>
<evidence type="ECO:0000313" key="5">
    <source>
        <dbReference type="EMBL" id="HIT75034.1"/>
    </source>
</evidence>
<sequence>MTTDLTADPRIAGELASAGGQPVRTTPFPSVGDLSGRRIGEEEIAAVTDVLRSGKLNCTVGTRTKEFEDAFGELYGVSHVAASSSGTSALHLAVAAVNPNPGDEIITTGLSDAGTVLPILAQNAIPVFADVDPASGLLDVESVRSKITRRTKAIIAVHLYGQPAPVEELRALADEKGIHLIEDCAQAYLTRTPSGRLAGTVGHLGCFSLQQSKHITAGDGGLTISNDPELGRRARLFADKAWPRDTDERTHLFLGLNYRMTELQAALAHAQLGKLEQVVEDRRRQANKLVEVVNALPGLSTAPYPEGTSWWLFPIFVDAAQAGGDSVAYGKHLGAEGVGANPGYIGHPLYLNPVLSEARTYGDSGYPIAEVASTYAPGLCPVTEDLIGGGTMMVLGWNENFTDEDVADIATAIQKVHRALTAG</sequence>
<dbReference type="Gene3D" id="3.40.640.10">
    <property type="entry name" value="Type I PLP-dependent aspartate aminotransferase-like (Major domain)"/>
    <property type="match status" value="1"/>
</dbReference>
<dbReference type="PANTHER" id="PTHR30244">
    <property type="entry name" value="TRANSAMINASE"/>
    <property type="match status" value="1"/>
</dbReference>
<organism evidence="5 6">
    <name type="scientific">Candidatus Avipropionibacterium avicola</name>
    <dbReference type="NCBI Taxonomy" id="2840701"/>
    <lineage>
        <taxon>Bacteria</taxon>
        <taxon>Bacillati</taxon>
        <taxon>Actinomycetota</taxon>
        <taxon>Actinomycetes</taxon>
        <taxon>Propionibacteriales</taxon>
        <taxon>Propionibacteriaceae</taxon>
        <taxon>Propionibacteriaceae incertae sedis</taxon>
        <taxon>Candidatus Avipropionibacterium</taxon>
    </lineage>
</organism>
<dbReference type="EMBL" id="DVLP01000168">
    <property type="protein sequence ID" value="HIT75034.1"/>
    <property type="molecule type" value="Genomic_DNA"/>
</dbReference>
<evidence type="ECO:0000256" key="1">
    <source>
        <dbReference type="ARBA" id="ARBA00001933"/>
    </source>
</evidence>
<evidence type="ECO:0000256" key="3">
    <source>
        <dbReference type="PIRSR" id="PIRSR000390-2"/>
    </source>
</evidence>
<comment type="cofactor">
    <cofactor evidence="1">
        <name>pyridoxal 5'-phosphate</name>
        <dbReference type="ChEBI" id="CHEBI:597326"/>
    </cofactor>
</comment>
<dbReference type="PANTHER" id="PTHR30244:SF34">
    <property type="entry name" value="DTDP-4-AMINO-4,6-DIDEOXYGALACTOSE TRANSAMINASE"/>
    <property type="match status" value="1"/>
</dbReference>
<dbReference type="Pfam" id="PF01041">
    <property type="entry name" value="DegT_DnrJ_EryC1"/>
    <property type="match status" value="1"/>
</dbReference>
<keyword evidence="3 4" id="KW-0663">Pyridoxal phosphate</keyword>
<feature type="active site" description="Proton acceptor" evidence="2">
    <location>
        <position position="213"/>
    </location>
</feature>
<dbReference type="GO" id="GO:0008483">
    <property type="term" value="F:transaminase activity"/>
    <property type="evidence" value="ECO:0007669"/>
    <property type="project" value="UniProtKB-KW"/>
</dbReference>
<dbReference type="Gene3D" id="3.90.1150.10">
    <property type="entry name" value="Aspartate Aminotransferase, domain 1"/>
    <property type="match status" value="1"/>
</dbReference>
<accession>A0A9D1KLA5</accession>
<name>A0A9D1KLA5_9ACTN</name>
<reference evidence="5" key="2">
    <citation type="journal article" date="2021" name="PeerJ">
        <title>Extensive microbial diversity within the chicken gut microbiome revealed by metagenomics and culture.</title>
        <authorList>
            <person name="Gilroy R."/>
            <person name="Ravi A."/>
            <person name="Getino M."/>
            <person name="Pursley I."/>
            <person name="Horton D.L."/>
            <person name="Alikhan N.F."/>
            <person name="Baker D."/>
            <person name="Gharbi K."/>
            <person name="Hall N."/>
            <person name="Watson M."/>
            <person name="Adriaenssens E.M."/>
            <person name="Foster-Nyarko E."/>
            <person name="Jarju S."/>
            <person name="Secka A."/>
            <person name="Antonio M."/>
            <person name="Oren A."/>
            <person name="Chaudhuri R.R."/>
            <person name="La Ragione R."/>
            <person name="Hildebrand F."/>
            <person name="Pallen M.J."/>
        </authorList>
    </citation>
    <scope>NUCLEOTIDE SEQUENCE</scope>
    <source>
        <strain evidence="5">ChiGjej1B1-24693</strain>
    </source>
</reference>
<comment type="caution">
    <text evidence="5">The sequence shown here is derived from an EMBL/GenBank/DDBJ whole genome shotgun (WGS) entry which is preliminary data.</text>
</comment>
<dbReference type="SUPFAM" id="SSF53383">
    <property type="entry name" value="PLP-dependent transferases"/>
    <property type="match status" value="1"/>
</dbReference>
<comment type="similarity">
    <text evidence="4">Belongs to the DegT/DnrJ/EryC1 family.</text>
</comment>
<keyword evidence="5" id="KW-0808">Transferase</keyword>
<reference evidence="5" key="1">
    <citation type="submission" date="2020-10" db="EMBL/GenBank/DDBJ databases">
        <authorList>
            <person name="Gilroy R."/>
        </authorList>
    </citation>
    <scope>NUCLEOTIDE SEQUENCE</scope>
    <source>
        <strain evidence="5">ChiGjej1B1-24693</strain>
    </source>
</reference>
<dbReference type="InterPro" id="IPR015421">
    <property type="entry name" value="PyrdxlP-dep_Trfase_major"/>
</dbReference>
<evidence type="ECO:0000313" key="6">
    <source>
        <dbReference type="Proteomes" id="UP000886842"/>
    </source>
</evidence>
<dbReference type="PIRSF" id="PIRSF000390">
    <property type="entry name" value="PLP_StrS"/>
    <property type="match status" value="1"/>
</dbReference>
<gene>
    <name evidence="5" type="ORF">IAA98_05565</name>
</gene>
<keyword evidence="5" id="KW-0032">Aminotransferase</keyword>
<proteinExistence type="inferred from homology"/>
<dbReference type="InterPro" id="IPR015424">
    <property type="entry name" value="PyrdxlP-dep_Trfase"/>
</dbReference>
<protein>
    <submittedName>
        <fullName evidence="5">DegT/DnrJ/EryC1/StrS family aminotransferase</fullName>
    </submittedName>
</protein>
<dbReference type="GO" id="GO:0030170">
    <property type="term" value="F:pyridoxal phosphate binding"/>
    <property type="evidence" value="ECO:0007669"/>
    <property type="project" value="TreeGrafter"/>
</dbReference>
<dbReference type="GO" id="GO:0000271">
    <property type="term" value="P:polysaccharide biosynthetic process"/>
    <property type="evidence" value="ECO:0007669"/>
    <property type="project" value="TreeGrafter"/>
</dbReference>
<dbReference type="AlphaFoldDB" id="A0A9D1KLA5"/>